<accession>A0ABW4ZVS6</accession>
<dbReference type="PROSITE" id="PS51257">
    <property type="entry name" value="PROKAR_LIPOPROTEIN"/>
    <property type="match status" value="1"/>
</dbReference>
<feature type="domain" description="Transcobalamin-like C-terminal" evidence="2">
    <location>
        <begin position="143"/>
        <end position="217"/>
    </location>
</feature>
<evidence type="ECO:0000256" key="1">
    <source>
        <dbReference type="SAM" id="MobiDB-lite"/>
    </source>
</evidence>
<evidence type="ECO:0000313" key="4">
    <source>
        <dbReference type="Proteomes" id="UP001597343"/>
    </source>
</evidence>
<evidence type="ECO:0000259" key="2">
    <source>
        <dbReference type="Pfam" id="PF14478"/>
    </source>
</evidence>
<proteinExistence type="predicted"/>
<sequence>MKLTSQLGLFLALALMITGCGSQSESSKQQEGNLPEQVVVQLPEQEQPEKEAEQKDQEQQQAEDTKPNEQAGAAAGNNTPPAKSDKPDASKGSNASKPANGGSTAPQQPSPGKKQPAGNLQMLVTHNFGAVSEFNRSVSYYGGESVMDVMRQHLEIETAYGGSFVNSINGVKSGYTDKSIFTRKKRDWFYYVNGVVSSVGADAYAAKNSASVWWDYHDWSGSGSNTPAVVASYPHPFTSGYEGARPGTVIYYSDGHADDADRLASALRGQGAQGVSTASYRNQTLIENTTNVILLGLWSELEDHSSVQDVMSSPTRTGIYAKVKDGAVQMLDYTGDESGKAGQAMVVATGTGNGDTTPTWLLIGVNDAALDEAVNTMTSGGSKLRGKVGIVLSGSTAVGIPVAP</sequence>
<feature type="compositionally biased region" description="Low complexity" evidence="1">
    <location>
        <begin position="71"/>
        <end position="82"/>
    </location>
</feature>
<name>A0ABW4ZVS6_9BACL</name>
<gene>
    <name evidence="3" type="ORF">ACFSOY_06020</name>
</gene>
<dbReference type="Proteomes" id="UP001597343">
    <property type="component" value="Unassembled WGS sequence"/>
</dbReference>
<dbReference type="Pfam" id="PF14478">
    <property type="entry name" value="DUF4430"/>
    <property type="match status" value="1"/>
</dbReference>
<organism evidence="3 4">
    <name type="scientific">Tumebacillus lipolyticus</name>
    <dbReference type="NCBI Taxonomy" id="1280370"/>
    <lineage>
        <taxon>Bacteria</taxon>
        <taxon>Bacillati</taxon>
        <taxon>Bacillota</taxon>
        <taxon>Bacilli</taxon>
        <taxon>Bacillales</taxon>
        <taxon>Alicyclobacillaceae</taxon>
        <taxon>Tumebacillus</taxon>
    </lineage>
</organism>
<feature type="compositionally biased region" description="Basic and acidic residues" evidence="1">
    <location>
        <begin position="47"/>
        <end position="67"/>
    </location>
</feature>
<feature type="region of interest" description="Disordered" evidence="1">
    <location>
        <begin position="22"/>
        <end position="118"/>
    </location>
</feature>
<feature type="compositionally biased region" description="Low complexity" evidence="1">
    <location>
        <begin position="22"/>
        <end position="45"/>
    </location>
</feature>
<feature type="compositionally biased region" description="Polar residues" evidence="1">
    <location>
        <begin position="91"/>
        <end position="107"/>
    </location>
</feature>
<comment type="caution">
    <text evidence="3">The sequence shown here is derived from an EMBL/GenBank/DDBJ whole genome shotgun (WGS) entry which is preliminary data.</text>
</comment>
<dbReference type="RefSeq" id="WP_386044786.1">
    <property type="nucleotide sequence ID" value="NZ_JBHUIO010000005.1"/>
</dbReference>
<dbReference type="Gene3D" id="2.170.130.30">
    <property type="match status" value="1"/>
</dbReference>
<dbReference type="InterPro" id="IPR027954">
    <property type="entry name" value="Transcobalamin-like_C"/>
</dbReference>
<evidence type="ECO:0000313" key="3">
    <source>
        <dbReference type="EMBL" id="MFD2169546.1"/>
    </source>
</evidence>
<reference evidence="4" key="1">
    <citation type="journal article" date="2019" name="Int. J. Syst. Evol. Microbiol.">
        <title>The Global Catalogue of Microorganisms (GCM) 10K type strain sequencing project: providing services to taxonomists for standard genome sequencing and annotation.</title>
        <authorList>
            <consortium name="The Broad Institute Genomics Platform"/>
            <consortium name="The Broad Institute Genome Sequencing Center for Infectious Disease"/>
            <person name="Wu L."/>
            <person name="Ma J."/>
        </authorList>
    </citation>
    <scope>NUCLEOTIDE SEQUENCE [LARGE SCALE GENOMIC DNA]</scope>
    <source>
        <strain evidence="4">CGMCC 1.13574</strain>
    </source>
</reference>
<protein>
    <submittedName>
        <fullName evidence="3">DUF4430 domain-containing protein</fullName>
    </submittedName>
</protein>
<dbReference type="EMBL" id="JBHUIO010000005">
    <property type="protein sequence ID" value="MFD2169546.1"/>
    <property type="molecule type" value="Genomic_DNA"/>
</dbReference>
<keyword evidence="4" id="KW-1185">Reference proteome</keyword>